<dbReference type="InterPro" id="IPR027417">
    <property type="entry name" value="P-loop_NTPase"/>
</dbReference>
<dbReference type="InterPro" id="IPR014013">
    <property type="entry name" value="Helic_SF1/SF2_ATP-bd_DinG/Rad3"/>
</dbReference>
<keyword evidence="3" id="KW-0067">ATP-binding</keyword>
<dbReference type="Pfam" id="PF13307">
    <property type="entry name" value="Helicase_C_2"/>
    <property type="match status" value="1"/>
</dbReference>
<evidence type="ECO:0000256" key="1">
    <source>
        <dbReference type="ARBA" id="ARBA00022741"/>
    </source>
</evidence>
<proteinExistence type="inferred from homology"/>
<feature type="non-terminal residue" evidence="6">
    <location>
        <position position="512"/>
    </location>
</feature>
<dbReference type="Proteomes" id="UP000886110">
    <property type="component" value="Unassembled WGS sequence"/>
</dbReference>
<evidence type="ECO:0000256" key="3">
    <source>
        <dbReference type="ARBA" id="ARBA00022840"/>
    </source>
</evidence>
<dbReference type="EMBL" id="DRTB01000147">
    <property type="protein sequence ID" value="HHE04813.1"/>
    <property type="molecule type" value="Genomic_DNA"/>
</dbReference>
<accession>A0A7C5HG73</accession>
<comment type="similarity">
    <text evidence="4">Belongs to the helicase family. DinG subfamily.</text>
</comment>
<dbReference type="InterPro" id="IPR006555">
    <property type="entry name" value="ATP-dep_Helicase_C"/>
</dbReference>
<sequence length="512" mass="59240">MRKDFEYSLMKGRGNYICINRVMEISQDLFSFIDDEEREQFDEILAWIRKTDDGSVSDLPFTPSPTLWEKVSSKTETCMGARCKYFSECFFNRVKREALRSHIIITNHHYFLADSSLSDSGASVLPSYTRVVFDEAHRLEDSATSFFTKSLNEYGVKVLLNQLHKYGKGKSDKGYISYLKKKRLLKDSTQYENVIRIIDDLKGCSESLFAELGNFIEIYVQNESNYRAEQKDRYQVIEIDEKIRNNHQWTSNVLSKIDAFYRSISSLENFLLEIRRFLNSKKREVETKQIDGYITRLIDLLQTIDIFLKDEETDYVKWIENRKRPTISISLIDVGAQLGKMIYDKAKTLIMTSATLTVKGEFNFIKNRLGIKTLTVDAKIDSPFDFNRQMAVMIPNDIVEPQHPFYINDIISAIEGIIRKTGGSTLILFTSYATLNRVYSDISERLSSEGIVFLKQGDIPRQVLLDYFKHQKNAVLFGTESFWEGIDVPGENLQCVVITKLPFKVPTDPVIR</sequence>
<comment type="caution">
    <text evidence="6">The sequence shown here is derived from an EMBL/GenBank/DDBJ whole genome shotgun (WGS) entry which is preliminary data.</text>
</comment>
<dbReference type="InterPro" id="IPR045028">
    <property type="entry name" value="DinG/Rad3-like"/>
</dbReference>
<dbReference type="PANTHER" id="PTHR11472:SF34">
    <property type="entry name" value="REGULATOR OF TELOMERE ELONGATION HELICASE 1"/>
    <property type="match status" value="1"/>
</dbReference>
<gene>
    <name evidence="6" type="ORF">ENL19_01975</name>
</gene>
<organism evidence="6">
    <name type="scientific">candidate division WOR-3 bacterium</name>
    <dbReference type="NCBI Taxonomy" id="2052148"/>
    <lineage>
        <taxon>Bacteria</taxon>
        <taxon>Bacteria division WOR-3</taxon>
    </lineage>
</organism>
<keyword evidence="1" id="KW-0547">Nucleotide-binding</keyword>
<name>A0A7C5HG73_UNCW3</name>
<dbReference type="PANTHER" id="PTHR11472">
    <property type="entry name" value="DNA REPAIR DEAD HELICASE RAD3/XP-D SUBFAMILY MEMBER"/>
    <property type="match status" value="1"/>
</dbReference>
<evidence type="ECO:0000256" key="4">
    <source>
        <dbReference type="ARBA" id="ARBA00038058"/>
    </source>
</evidence>
<dbReference type="GO" id="GO:0005524">
    <property type="term" value="F:ATP binding"/>
    <property type="evidence" value="ECO:0007669"/>
    <property type="project" value="UniProtKB-KW"/>
</dbReference>
<evidence type="ECO:0000313" key="6">
    <source>
        <dbReference type="EMBL" id="HHE04813.1"/>
    </source>
</evidence>
<evidence type="ECO:0000256" key="2">
    <source>
        <dbReference type="ARBA" id="ARBA00022801"/>
    </source>
</evidence>
<dbReference type="GO" id="GO:0006139">
    <property type="term" value="P:nucleobase-containing compound metabolic process"/>
    <property type="evidence" value="ECO:0007669"/>
    <property type="project" value="InterPro"/>
</dbReference>
<feature type="domain" description="Helicase ATP-binding" evidence="5">
    <location>
        <begin position="1"/>
        <end position="201"/>
    </location>
</feature>
<reference evidence="6" key="1">
    <citation type="journal article" date="2020" name="mSystems">
        <title>Genome- and Community-Level Interaction Insights into Carbon Utilization and Element Cycling Functions of Hydrothermarchaeota in Hydrothermal Sediment.</title>
        <authorList>
            <person name="Zhou Z."/>
            <person name="Liu Y."/>
            <person name="Xu W."/>
            <person name="Pan J."/>
            <person name="Luo Z.H."/>
            <person name="Li M."/>
        </authorList>
    </citation>
    <scope>NUCLEOTIDE SEQUENCE [LARGE SCALE GENOMIC DNA]</scope>
    <source>
        <strain evidence="6">HyVt-74</strain>
    </source>
</reference>
<dbReference type="GO" id="GO:0003678">
    <property type="term" value="F:DNA helicase activity"/>
    <property type="evidence" value="ECO:0007669"/>
    <property type="project" value="TreeGrafter"/>
</dbReference>
<keyword evidence="2" id="KW-0378">Hydrolase</keyword>
<dbReference type="AlphaFoldDB" id="A0A7C5HG73"/>
<dbReference type="GO" id="GO:0016818">
    <property type="term" value="F:hydrolase activity, acting on acid anhydrides, in phosphorus-containing anhydrides"/>
    <property type="evidence" value="ECO:0007669"/>
    <property type="project" value="InterPro"/>
</dbReference>
<dbReference type="PROSITE" id="PS51193">
    <property type="entry name" value="HELICASE_ATP_BIND_2"/>
    <property type="match status" value="1"/>
</dbReference>
<dbReference type="SUPFAM" id="SSF52540">
    <property type="entry name" value="P-loop containing nucleoside triphosphate hydrolases"/>
    <property type="match status" value="1"/>
</dbReference>
<evidence type="ECO:0000259" key="5">
    <source>
        <dbReference type="PROSITE" id="PS51193"/>
    </source>
</evidence>
<protein>
    <recommendedName>
        <fullName evidence="5">Helicase ATP-binding domain-containing protein</fullName>
    </recommendedName>
</protein>
<dbReference type="GO" id="GO:0003676">
    <property type="term" value="F:nucleic acid binding"/>
    <property type="evidence" value="ECO:0007669"/>
    <property type="project" value="InterPro"/>
</dbReference>
<dbReference type="Gene3D" id="3.40.50.300">
    <property type="entry name" value="P-loop containing nucleotide triphosphate hydrolases"/>
    <property type="match status" value="2"/>
</dbReference>